<keyword evidence="7 11" id="KW-0547">Nucleotide-binding</keyword>
<dbReference type="InterPro" id="IPR016185">
    <property type="entry name" value="PreATP-grasp_dom_sf"/>
</dbReference>
<organism evidence="21 22">
    <name type="scientific">Sphingobium fuliginis ATCC 27551</name>
    <dbReference type="NCBI Taxonomy" id="1208342"/>
    <lineage>
        <taxon>Bacteria</taxon>
        <taxon>Pseudomonadati</taxon>
        <taxon>Pseudomonadota</taxon>
        <taxon>Alphaproteobacteria</taxon>
        <taxon>Sphingomonadales</taxon>
        <taxon>Sphingomonadaceae</taxon>
        <taxon>Sphingobium</taxon>
    </lineage>
</organism>
<dbReference type="PROSITE" id="PS50991">
    <property type="entry name" value="PYR_CT"/>
    <property type="match status" value="1"/>
</dbReference>
<feature type="binding site" evidence="13">
    <location>
        <position position="121"/>
    </location>
    <ligand>
        <name>ATP</name>
        <dbReference type="ChEBI" id="CHEBI:30616"/>
    </ligand>
</feature>
<evidence type="ECO:0000256" key="1">
    <source>
        <dbReference type="ARBA" id="ARBA00001953"/>
    </source>
</evidence>
<keyword evidence="9 11" id="KW-0092">Biotin</keyword>
<feature type="binding site" evidence="13">
    <location>
        <position position="618"/>
    </location>
    <ligand>
        <name>substrate</name>
    </ligand>
</feature>
<dbReference type="Pfam" id="PF02785">
    <property type="entry name" value="Biotin_carb_C"/>
    <property type="match status" value="1"/>
</dbReference>
<feature type="binding site" evidence="13">
    <location>
        <position position="205"/>
    </location>
    <ligand>
        <name>ATP</name>
        <dbReference type="ChEBI" id="CHEBI:30616"/>
    </ligand>
</feature>
<evidence type="ECO:0000256" key="2">
    <source>
        <dbReference type="ARBA" id="ARBA00004742"/>
    </source>
</evidence>
<dbReference type="InterPro" id="IPR011053">
    <property type="entry name" value="Single_hybrid_motif"/>
</dbReference>
<dbReference type="SUPFAM" id="SSF51230">
    <property type="entry name" value="Single hybrid motif"/>
    <property type="match status" value="1"/>
</dbReference>
<dbReference type="PROSITE" id="PS50979">
    <property type="entry name" value="BC"/>
    <property type="match status" value="1"/>
</dbReference>
<evidence type="ECO:0000256" key="12">
    <source>
        <dbReference type="PIRSR" id="PIRSR001594-1"/>
    </source>
</evidence>
<dbReference type="Proteomes" id="UP000311469">
    <property type="component" value="Chromosome cSF1"/>
</dbReference>
<dbReference type="PIRSF" id="PIRSF001594">
    <property type="entry name" value="Pyruv_carbox"/>
    <property type="match status" value="1"/>
</dbReference>
<dbReference type="FunFam" id="2.40.50.100:FF:000003">
    <property type="entry name" value="Acetyl-CoA carboxylase biotin carboxyl carrier protein"/>
    <property type="match status" value="1"/>
</dbReference>
<feature type="domain" description="Pyruvate carboxyltransferase" evidence="20">
    <location>
        <begin position="537"/>
        <end position="804"/>
    </location>
</feature>
<dbReference type="Gene3D" id="3.10.600.10">
    <property type="entry name" value="pyruvate carboxylase f1077a mutant domain"/>
    <property type="match status" value="1"/>
</dbReference>
<dbReference type="SMART" id="SM00878">
    <property type="entry name" value="Biotin_carb_C"/>
    <property type="match status" value="1"/>
</dbReference>
<evidence type="ECO:0000256" key="13">
    <source>
        <dbReference type="PIRSR" id="PIRSR001594-2"/>
    </source>
</evidence>
<comment type="catalytic activity">
    <reaction evidence="11">
        <text>hydrogencarbonate + pyruvate + ATP = oxaloacetate + ADP + phosphate + H(+)</text>
        <dbReference type="Rhea" id="RHEA:20844"/>
        <dbReference type="ChEBI" id="CHEBI:15361"/>
        <dbReference type="ChEBI" id="CHEBI:15378"/>
        <dbReference type="ChEBI" id="CHEBI:16452"/>
        <dbReference type="ChEBI" id="CHEBI:17544"/>
        <dbReference type="ChEBI" id="CHEBI:30616"/>
        <dbReference type="ChEBI" id="CHEBI:43474"/>
        <dbReference type="ChEBI" id="CHEBI:456216"/>
        <dbReference type="EC" id="6.4.1.1"/>
    </reaction>
</comment>
<feature type="binding site" evidence="14">
    <location>
        <position position="743"/>
    </location>
    <ligand>
        <name>Mn(2+)</name>
        <dbReference type="ChEBI" id="CHEBI:29035"/>
    </ligand>
</feature>
<evidence type="ECO:0000313" key="22">
    <source>
        <dbReference type="Proteomes" id="UP000311469"/>
    </source>
</evidence>
<dbReference type="AlphaFoldDB" id="A0A5B8CGC7"/>
<evidence type="ECO:0000259" key="20">
    <source>
        <dbReference type="PROSITE" id="PS50991"/>
    </source>
</evidence>
<dbReference type="InterPro" id="IPR055268">
    <property type="entry name" value="PCB-like"/>
</dbReference>
<keyword evidence="6 14" id="KW-0479">Metal-binding</keyword>
<dbReference type="GO" id="GO:0004736">
    <property type="term" value="F:pyruvate carboxylase activity"/>
    <property type="evidence" value="ECO:0007669"/>
    <property type="project" value="UniProtKB-EC"/>
</dbReference>
<dbReference type="Gene3D" id="3.30.470.20">
    <property type="entry name" value="ATP-grasp fold, B domain"/>
    <property type="match status" value="1"/>
</dbReference>
<evidence type="ECO:0000259" key="17">
    <source>
        <dbReference type="PROSITE" id="PS50968"/>
    </source>
</evidence>
<dbReference type="Pfam" id="PF00364">
    <property type="entry name" value="Biotin_lipoyl"/>
    <property type="match status" value="1"/>
</dbReference>
<keyword evidence="21" id="KW-0670">Pyruvate</keyword>
<dbReference type="PROSITE" id="PS00188">
    <property type="entry name" value="BIOTIN"/>
    <property type="match status" value="1"/>
</dbReference>
<feature type="binding site" evidence="14">
    <location>
        <position position="546"/>
    </location>
    <ligand>
        <name>Mn(2+)</name>
        <dbReference type="ChEBI" id="CHEBI:29035"/>
    </ligand>
</feature>
<feature type="active site" evidence="12">
    <location>
        <position position="298"/>
    </location>
</feature>
<dbReference type="Gene3D" id="3.20.20.70">
    <property type="entry name" value="Aldolase class I"/>
    <property type="match status" value="1"/>
</dbReference>
<evidence type="ECO:0000256" key="4">
    <source>
        <dbReference type="ARBA" id="ARBA00022432"/>
    </source>
</evidence>
<evidence type="ECO:0000259" key="19">
    <source>
        <dbReference type="PROSITE" id="PS50979"/>
    </source>
</evidence>
<dbReference type="UniPathway" id="UPA00138"/>
<comment type="function">
    <text evidence="11">Catalyzes a 2-step reaction, involving the ATP-dependent carboxylation of the covalently attached biotin in the first step and the transfer of the carboxyl group to pyruvate in the second.</text>
</comment>
<dbReference type="InterPro" id="IPR003379">
    <property type="entry name" value="Carboxylase_cons_dom"/>
</dbReference>
<feature type="region of interest" description="Disordered" evidence="16">
    <location>
        <begin position="489"/>
        <end position="516"/>
    </location>
</feature>
<dbReference type="PROSITE" id="PS00867">
    <property type="entry name" value="CPSASE_2"/>
    <property type="match status" value="1"/>
</dbReference>
<name>A0A5B8CGC7_SPHSA</name>
<dbReference type="SUPFAM" id="SSF89000">
    <property type="entry name" value="post-HMGL domain-like"/>
    <property type="match status" value="1"/>
</dbReference>
<dbReference type="InterPro" id="IPR005930">
    <property type="entry name" value="Pyruv_COase"/>
</dbReference>
<dbReference type="SUPFAM" id="SSF51569">
    <property type="entry name" value="Aldolase"/>
    <property type="match status" value="1"/>
</dbReference>
<feature type="binding site" evidence="14">
    <location>
        <position position="745"/>
    </location>
    <ligand>
        <name>Mn(2+)</name>
        <dbReference type="ChEBI" id="CHEBI:29035"/>
    </ligand>
</feature>
<evidence type="ECO:0000256" key="9">
    <source>
        <dbReference type="ARBA" id="ARBA00023267"/>
    </source>
</evidence>
<dbReference type="InterPro" id="IPR000089">
    <property type="entry name" value="Biotin_lipoyl"/>
</dbReference>
<dbReference type="InterPro" id="IPR011764">
    <property type="entry name" value="Biotin_carboxylation_dom"/>
</dbReference>
<evidence type="ECO:0000256" key="5">
    <source>
        <dbReference type="ARBA" id="ARBA00022598"/>
    </source>
</evidence>
<keyword evidence="8 11" id="KW-0067">ATP-binding</keyword>
<dbReference type="PROSITE" id="PS50968">
    <property type="entry name" value="BIOTINYL_LIPOYL"/>
    <property type="match status" value="1"/>
</dbReference>
<comment type="pathway">
    <text evidence="2">Carbohydrate biosynthesis; gluconeogenesis.</text>
</comment>
<evidence type="ECO:0000256" key="11">
    <source>
        <dbReference type="PIRNR" id="PIRNR001594"/>
    </source>
</evidence>
<feature type="domain" description="ATP-grasp" evidence="18">
    <location>
        <begin position="125"/>
        <end position="323"/>
    </location>
</feature>
<dbReference type="GO" id="GO:0046872">
    <property type="term" value="F:metal ion binding"/>
    <property type="evidence" value="ECO:0007669"/>
    <property type="project" value="UniProtKB-KW"/>
</dbReference>
<dbReference type="PROSITE" id="PS00866">
    <property type="entry name" value="CPSASE_1"/>
    <property type="match status" value="1"/>
</dbReference>
<dbReference type="Pfam" id="PF00289">
    <property type="entry name" value="Biotin_carb_N"/>
    <property type="match status" value="1"/>
</dbReference>
<dbReference type="InterPro" id="IPR001882">
    <property type="entry name" value="Biotin_BS"/>
</dbReference>
<feature type="binding site" description="via carbamate group" evidence="14">
    <location>
        <position position="714"/>
    </location>
    <ligand>
        <name>Mn(2+)</name>
        <dbReference type="ChEBI" id="CHEBI:29035"/>
    </ligand>
</feature>
<dbReference type="CDD" id="cd06850">
    <property type="entry name" value="biotinyl_domain"/>
    <property type="match status" value="1"/>
</dbReference>
<sequence length="1148" mass="124603">MNESPIQRLLVANRSEIAIRVFRAATELGIRTVAIYAEEDKLSLHRFKADEAYHLGEGAGPIAAYLDGPRIIEIAKKARVDAIHPGYGFLSENPDFAQACADAGIMFIGPSPDTMRALGDKVSARHIAIGTGVPVVPASEPLPDDEEAIRRIAAEISYPLMLKASWGGGGRGMRPIEGEAGLMEAVRSGKREAKAAFGRDEVYLEKLIRRARHVEVQLLGDAHGNLFHLYERDCSIQRRNQKVIERAPAPYLDEATRSSLCEAALKIGRATGYVGAGTVEFLMDEDTGAFYFIEVNPRIQVEHTVTEMVTGIDIVKAQIRVAQGGRLGVAEETGVPPQAEIRLNGHALQCRITTEDPENSFIPDYGRITAYRGAFGYGVRVDGGTAYSGAVVTRHYDPLLEKVTVWAPTPREVVARMKRALREYRIRGVTTNLAFLENVLTHPDFVANRYTTKFIDDTPGLLTLAKRRDRATRLLTYIADVSVNGYPDVKGRAKPPAHARAPRAPQGNGPAPDGTRQILEREGAAGLARWVRAQPQALLTDTTMRDAHQSLLATRMRSRDMIDVAESYARMVPQLLSLECWGGATFDVAMRFLSEDPWERLDAIRTRAPNLCTQMLLRGANGVGYTNYPDNVVRAFIAEAAKGIDIFRIFDCLNWVENMRVAIDAVVESGKVAQGALCYTGDILNPARAKYSLAYYVDLARQLESAGCHMLAVKDMAGLLKPAAATALFKALRDATDLPIALHTHDTSGAAAATLLAAIDAGADSVDAAMDAMSGTTSQPCLGAIVEALRHTERDTGLDPAAIRQLSFYWEAVRAQYAAFESDLRSGASEVYLHEMPGGQFTNLKEQARSLGLDTRWHEVARAYHDANLLFGDIVKVTPSSKVVGDMALMMVAQDLTPEAVLDPTRDIAFPASVVEMLRGDLGQPPGGWPAAISKRVLGDTPPVTVRPASLLGEQDLAATRKTAEQQCGRALSDSEFASYLMYPKVFTAYAEARRSYGPVSALPTPIYFYGMQPGEEANIAIEQGKSLVITLTAIGETEEDGSVRVFFELNGQPRIITVADRKASGGKASRRMADPANDTHVAAPMPGVVATLAVSQGQQVKAGDLLLTLEAMKMETAITAPRSGKVQSLEIKQGGMVEAKQLLLVID</sequence>
<proteinExistence type="predicted"/>
<dbReference type="InterPro" id="IPR005481">
    <property type="entry name" value="BC-like_N"/>
</dbReference>
<dbReference type="Pfam" id="PF02436">
    <property type="entry name" value="PYC_OADA"/>
    <property type="match status" value="1"/>
</dbReference>
<dbReference type="GO" id="GO:0005524">
    <property type="term" value="F:ATP binding"/>
    <property type="evidence" value="ECO:0007669"/>
    <property type="project" value="UniProtKB-UniRule"/>
</dbReference>
<dbReference type="InterPro" id="IPR005482">
    <property type="entry name" value="Biotin_COase_C"/>
</dbReference>
<evidence type="ECO:0000256" key="3">
    <source>
        <dbReference type="ARBA" id="ARBA00013057"/>
    </source>
</evidence>
<dbReference type="InterPro" id="IPR005479">
    <property type="entry name" value="CPAse_ATP-bd"/>
</dbReference>
<dbReference type="GO" id="GO:0006094">
    <property type="term" value="P:gluconeogenesis"/>
    <property type="evidence" value="ECO:0007669"/>
    <property type="project" value="UniProtKB-UniPathway"/>
</dbReference>
<evidence type="ECO:0000259" key="18">
    <source>
        <dbReference type="PROSITE" id="PS50975"/>
    </source>
</evidence>
<evidence type="ECO:0000256" key="16">
    <source>
        <dbReference type="SAM" id="MobiDB-lite"/>
    </source>
</evidence>
<dbReference type="InterPro" id="IPR013785">
    <property type="entry name" value="Aldolase_TIM"/>
</dbReference>
<feature type="domain" description="Biotin carboxylation" evidence="19">
    <location>
        <begin position="5"/>
        <end position="460"/>
    </location>
</feature>
<feature type="modified residue" description="N6-biotinyllysine" evidence="15">
    <location>
        <position position="1114"/>
    </location>
</feature>
<feature type="binding site" evidence="13">
    <location>
        <position position="878"/>
    </location>
    <ligand>
        <name>substrate</name>
    </ligand>
</feature>
<evidence type="ECO:0000256" key="8">
    <source>
        <dbReference type="ARBA" id="ARBA00022840"/>
    </source>
</evidence>
<dbReference type="FunFam" id="3.20.20.70:FF:000033">
    <property type="entry name" value="Pyruvate carboxylase"/>
    <property type="match status" value="1"/>
</dbReference>
<dbReference type="Gene3D" id="2.40.50.100">
    <property type="match status" value="1"/>
</dbReference>
<keyword evidence="4" id="KW-0312">Gluconeogenesis</keyword>
<dbReference type="EC" id="6.4.1.1" evidence="3 11"/>
<comment type="cofactor">
    <cofactor evidence="1 11">
        <name>biotin</name>
        <dbReference type="ChEBI" id="CHEBI:57586"/>
    </cofactor>
</comment>
<evidence type="ECO:0000256" key="10">
    <source>
        <dbReference type="ARBA" id="ARBA00023268"/>
    </source>
</evidence>
<dbReference type="NCBIfam" id="TIGR01235">
    <property type="entry name" value="pyruv_carbox"/>
    <property type="match status" value="1"/>
</dbReference>
<dbReference type="InterPro" id="IPR011761">
    <property type="entry name" value="ATP-grasp"/>
</dbReference>
<feature type="domain" description="Lipoyl-binding" evidence="17">
    <location>
        <begin position="1070"/>
        <end position="1148"/>
    </location>
</feature>
<dbReference type="CDD" id="cd07937">
    <property type="entry name" value="DRE_TIM_PC_TC_5S"/>
    <property type="match status" value="1"/>
</dbReference>
<dbReference type="SUPFAM" id="SSF56059">
    <property type="entry name" value="Glutathione synthetase ATP-binding domain-like"/>
    <property type="match status" value="1"/>
</dbReference>
<evidence type="ECO:0000256" key="7">
    <source>
        <dbReference type="ARBA" id="ARBA00022741"/>
    </source>
</evidence>
<keyword evidence="5 11" id="KW-0436">Ligase</keyword>
<evidence type="ECO:0000256" key="6">
    <source>
        <dbReference type="ARBA" id="ARBA00022723"/>
    </source>
</evidence>
<feature type="compositionally biased region" description="Basic residues" evidence="16">
    <location>
        <begin position="492"/>
        <end position="501"/>
    </location>
</feature>
<dbReference type="EMBL" id="CP041016">
    <property type="protein sequence ID" value="QDC38239.1"/>
    <property type="molecule type" value="Genomic_DNA"/>
</dbReference>
<dbReference type="PROSITE" id="PS50975">
    <property type="entry name" value="ATP_GRASP"/>
    <property type="match status" value="1"/>
</dbReference>
<feature type="modified residue" description="N6-carboxylysine" evidence="15">
    <location>
        <position position="714"/>
    </location>
</feature>
<dbReference type="FunFam" id="3.40.50.20:FF:000010">
    <property type="entry name" value="Propionyl-CoA carboxylase subunit alpha"/>
    <property type="match status" value="1"/>
</dbReference>
<evidence type="ECO:0000256" key="14">
    <source>
        <dbReference type="PIRSR" id="PIRSR001594-3"/>
    </source>
</evidence>
<gene>
    <name evidence="21" type="ORF">FIL70_14410</name>
</gene>
<dbReference type="RefSeq" id="WP_140042597.1">
    <property type="nucleotide sequence ID" value="NZ_CP041016.1"/>
</dbReference>
<dbReference type="PANTHER" id="PTHR43778">
    <property type="entry name" value="PYRUVATE CARBOXYLASE"/>
    <property type="match status" value="1"/>
</dbReference>
<dbReference type="KEGG" id="sufl:FIL70_14410"/>
<dbReference type="SUPFAM" id="SSF52440">
    <property type="entry name" value="PreATP-grasp domain"/>
    <property type="match status" value="1"/>
</dbReference>
<protein>
    <recommendedName>
        <fullName evidence="3 11">Pyruvate carboxylase</fullName>
        <ecNumber evidence="3 11">6.4.1.1</ecNumber>
    </recommendedName>
</protein>
<reference evidence="21 22" key="1">
    <citation type="submission" date="2019-06" db="EMBL/GenBank/DDBJ databases">
        <title>Genome organization and adaptive potential of archetypical organophosphate degarding Sphingobium fuliginis ATCC 27551.</title>
        <authorList>
            <person name="Sarwar A."/>
            <person name="Parthasarathy S."/>
            <person name="Singh C."/>
            <person name="Siddavattam D."/>
        </authorList>
    </citation>
    <scope>NUCLEOTIDE SEQUENCE [LARGE SCALE GENOMIC DNA]</scope>
    <source>
        <strain evidence="21 22">ATCC 27551</strain>
    </source>
</reference>
<keyword evidence="10" id="KW-0511">Multifunctional enzyme</keyword>
<evidence type="ECO:0000313" key="21">
    <source>
        <dbReference type="EMBL" id="QDC38239.1"/>
    </source>
</evidence>
<dbReference type="GO" id="GO:0005737">
    <property type="term" value="C:cytoplasm"/>
    <property type="evidence" value="ECO:0007669"/>
    <property type="project" value="TreeGrafter"/>
</dbReference>
<dbReference type="SUPFAM" id="SSF51246">
    <property type="entry name" value="Rudiment single hybrid motif"/>
    <property type="match status" value="1"/>
</dbReference>
<dbReference type="PANTHER" id="PTHR43778:SF2">
    <property type="entry name" value="PYRUVATE CARBOXYLASE, MITOCHONDRIAL"/>
    <property type="match status" value="1"/>
</dbReference>
<dbReference type="NCBIfam" id="NF006761">
    <property type="entry name" value="PRK09282.1"/>
    <property type="match status" value="1"/>
</dbReference>
<dbReference type="Pfam" id="PF02786">
    <property type="entry name" value="CPSase_L_D2"/>
    <property type="match status" value="1"/>
</dbReference>
<dbReference type="Pfam" id="PF00682">
    <property type="entry name" value="HMGL-like"/>
    <property type="match status" value="1"/>
</dbReference>
<dbReference type="InterPro" id="IPR011054">
    <property type="entry name" value="Rudment_hybrid_motif"/>
</dbReference>
<accession>A0A5B8CGC7</accession>
<dbReference type="NCBIfam" id="NF009554">
    <property type="entry name" value="PRK12999.1"/>
    <property type="match status" value="1"/>
</dbReference>
<dbReference type="InterPro" id="IPR000891">
    <property type="entry name" value="PYR_CT"/>
</dbReference>
<evidence type="ECO:0000256" key="15">
    <source>
        <dbReference type="PIRSR" id="PIRSR001594-4"/>
    </source>
</evidence>